<dbReference type="Proteomes" id="UP000823631">
    <property type="component" value="Unassembled WGS sequence"/>
</dbReference>
<dbReference type="AlphaFoldDB" id="A0A9D9GUH9"/>
<dbReference type="EMBL" id="JADINH010000164">
    <property type="protein sequence ID" value="MBO8416245.1"/>
    <property type="molecule type" value="Genomic_DNA"/>
</dbReference>
<protein>
    <submittedName>
        <fullName evidence="1">Uncharacterized protein</fullName>
    </submittedName>
</protein>
<evidence type="ECO:0000313" key="2">
    <source>
        <dbReference type="Proteomes" id="UP000823631"/>
    </source>
</evidence>
<accession>A0A9D9GUH9</accession>
<name>A0A9D9GUH9_9GAMM</name>
<sequence>MRFAIVSPDKNLYDVLTFRAEHLIQEINQTTAAQAVYNNFTEFIYEIRMAWL</sequence>
<comment type="caution">
    <text evidence="1">The sequence shown here is derived from an EMBL/GenBank/DDBJ whole genome shotgun (WGS) entry which is preliminary data.</text>
</comment>
<evidence type="ECO:0000313" key="1">
    <source>
        <dbReference type="EMBL" id="MBO8416245.1"/>
    </source>
</evidence>
<proteinExistence type="predicted"/>
<gene>
    <name evidence="1" type="ORF">IAB19_07705</name>
</gene>
<reference evidence="1" key="1">
    <citation type="submission" date="2020-10" db="EMBL/GenBank/DDBJ databases">
        <authorList>
            <person name="Gilroy R."/>
        </authorList>
    </citation>
    <scope>NUCLEOTIDE SEQUENCE</scope>
    <source>
        <strain evidence="1">17213</strain>
    </source>
</reference>
<reference evidence="1" key="2">
    <citation type="journal article" date="2021" name="PeerJ">
        <title>Extensive microbial diversity within the chicken gut microbiome revealed by metagenomics and culture.</title>
        <authorList>
            <person name="Gilroy R."/>
            <person name="Ravi A."/>
            <person name="Getino M."/>
            <person name="Pursley I."/>
            <person name="Horton D.L."/>
            <person name="Alikhan N.F."/>
            <person name="Baker D."/>
            <person name="Gharbi K."/>
            <person name="Hall N."/>
            <person name="Watson M."/>
            <person name="Adriaenssens E.M."/>
            <person name="Foster-Nyarko E."/>
            <person name="Jarju S."/>
            <person name="Secka A."/>
            <person name="Antonio M."/>
            <person name="Oren A."/>
            <person name="Chaudhuri R.R."/>
            <person name="La Ragione R."/>
            <person name="Hildebrand F."/>
            <person name="Pallen M.J."/>
        </authorList>
    </citation>
    <scope>NUCLEOTIDE SEQUENCE</scope>
    <source>
        <strain evidence="1">17213</strain>
    </source>
</reference>
<organism evidence="1 2">
    <name type="scientific">Candidatus Avisuccinivibrio stercorigallinarum</name>
    <dbReference type="NCBI Taxonomy" id="2840704"/>
    <lineage>
        <taxon>Bacteria</taxon>
        <taxon>Pseudomonadati</taxon>
        <taxon>Pseudomonadota</taxon>
        <taxon>Gammaproteobacteria</taxon>
        <taxon>Aeromonadales</taxon>
        <taxon>Succinivibrionaceae</taxon>
        <taxon>Succinivibrionaceae incertae sedis</taxon>
        <taxon>Candidatus Avisuccinivibrio</taxon>
    </lineage>
</organism>